<dbReference type="PROSITE" id="PS51683">
    <property type="entry name" value="SAM_OMT_II"/>
    <property type="match status" value="1"/>
</dbReference>
<evidence type="ECO:0000313" key="7">
    <source>
        <dbReference type="Proteomes" id="UP000729402"/>
    </source>
</evidence>
<dbReference type="OrthoDB" id="757282at2759"/>
<keyword evidence="3" id="KW-0949">S-adenosyl-L-methionine</keyword>
<organism evidence="6 7">
    <name type="scientific">Zizania palustris</name>
    <name type="common">Northern wild rice</name>
    <dbReference type="NCBI Taxonomy" id="103762"/>
    <lineage>
        <taxon>Eukaryota</taxon>
        <taxon>Viridiplantae</taxon>
        <taxon>Streptophyta</taxon>
        <taxon>Embryophyta</taxon>
        <taxon>Tracheophyta</taxon>
        <taxon>Spermatophyta</taxon>
        <taxon>Magnoliopsida</taxon>
        <taxon>Liliopsida</taxon>
        <taxon>Poales</taxon>
        <taxon>Poaceae</taxon>
        <taxon>BOP clade</taxon>
        <taxon>Oryzoideae</taxon>
        <taxon>Oryzeae</taxon>
        <taxon>Zizaniinae</taxon>
        <taxon>Zizania</taxon>
    </lineage>
</organism>
<keyword evidence="1" id="KW-0489">Methyltransferase</keyword>
<evidence type="ECO:0000256" key="4">
    <source>
        <dbReference type="SAM" id="SignalP"/>
    </source>
</evidence>
<evidence type="ECO:0000256" key="1">
    <source>
        <dbReference type="ARBA" id="ARBA00022603"/>
    </source>
</evidence>
<feature type="domain" description="O-methyltransferase C-terminal" evidence="5">
    <location>
        <begin position="13"/>
        <end position="107"/>
    </location>
</feature>
<feature type="signal peptide" evidence="4">
    <location>
        <begin position="1"/>
        <end position="22"/>
    </location>
</feature>
<evidence type="ECO:0000313" key="6">
    <source>
        <dbReference type="EMBL" id="KAG8068029.1"/>
    </source>
</evidence>
<dbReference type="InterPro" id="IPR001077">
    <property type="entry name" value="COMT_C"/>
</dbReference>
<evidence type="ECO:0000259" key="5">
    <source>
        <dbReference type="Pfam" id="PF00891"/>
    </source>
</evidence>
<keyword evidence="2" id="KW-0808">Transferase</keyword>
<dbReference type="EMBL" id="JAAALK010000284">
    <property type="protein sequence ID" value="KAG8068029.1"/>
    <property type="molecule type" value="Genomic_DNA"/>
</dbReference>
<name>A0A8J5W140_ZIZPA</name>
<accession>A0A8J5W140</accession>
<keyword evidence="7" id="KW-1185">Reference proteome</keyword>
<dbReference type="Proteomes" id="UP000729402">
    <property type="component" value="Unassembled WGS sequence"/>
</dbReference>
<evidence type="ECO:0000256" key="3">
    <source>
        <dbReference type="ARBA" id="ARBA00022691"/>
    </source>
</evidence>
<reference evidence="6" key="1">
    <citation type="journal article" date="2021" name="bioRxiv">
        <title>Whole Genome Assembly and Annotation of Northern Wild Rice, Zizania palustris L., Supports a Whole Genome Duplication in the Zizania Genus.</title>
        <authorList>
            <person name="Haas M."/>
            <person name="Kono T."/>
            <person name="Macchietto M."/>
            <person name="Millas R."/>
            <person name="McGilp L."/>
            <person name="Shao M."/>
            <person name="Duquette J."/>
            <person name="Hirsch C.N."/>
            <person name="Kimball J."/>
        </authorList>
    </citation>
    <scope>NUCLEOTIDE SEQUENCE</scope>
    <source>
        <tissue evidence="6">Fresh leaf tissue</tissue>
    </source>
</reference>
<keyword evidence="4" id="KW-0732">Signal</keyword>
<dbReference type="Pfam" id="PF00891">
    <property type="entry name" value="Methyltransf_2"/>
    <property type="match status" value="1"/>
</dbReference>
<evidence type="ECO:0000256" key="2">
    <source>
        <dbReference type="ARBA" id="ARBA00022679"/>
    </source>
</evidence>
<dbReference type="InterPro" id="IPR016461">
    <property type="entry name" value="COMT-like"/>
</dbReference>
<gene>
    <name evidence="6" type="ORF">GUJ93_ZPchr0005g15572</name>
</gene>
<sequence length="166" mass="18572">MCCLMCVLIVSGIFIVQHLSSSATSGKSSLADIVGGPSEVVLTILDFPEVKCRVLDLGHVIAKASIGTDVEYISGDMFDSVPLANVVLLKWMFHDWGDDGCVKILKNWPSDPKHKELHALYDLFIMLINGTDRDEQQWKKVIFEVGFSDYKIMLVLGFRSIFEVYP</sequence>
<dbReference type="GO" id="GO:0008171">
    <property type="term" value="F:O-methyltransferase activity"/>
    <property type="evidence" value="ECO:0007669"/>
    <property type="project" value="InterPro"/>
</dbReference>
<protein>
    <recommendedName>
        <fullName evidence="5">O-methyltransferase C-terminal domain-containing protein</fullName>
    </recommendedName>
</protein>
<reference evidence="6" key="2">
    <citation type="submission" date="2021-02" db="EMBL/GenBank/DDBJ databases">
        <authorList>
            <person name="Kimball J.A."/>
            <person name="Haas M.W."/>
            <person name="Macchietto M."/>
            <person name="Kono T."/>
            <person name="Duquette J."/>
            <person name="Shao M."/>
        </authorList>
    </citation>
    <scope>NUCLEOTIDE SEQUENCE</scope>
    <source>
        <tissue evidence="6">Fresh leaf tissue</tissue>
    </source>
</reference>
<proteinExistence type="predicted"/>
<dbReference type="AlphaFoldDB" id="A0A8J5W140"/>
<feature type="chain" id="PRO_5035196229" description="O-methyltransferase C-terminal domain-containing protein" evidence="4">
    <location>
        <begin position="23"/>
        <end position="166"/>
    </location>
</feature>
<dbReference type="PANTHER" id="PTHR11746">
    <property type="entry name" value="O-METHYLTRANSFERASE"/>
    <property type="match status" value="1"/>
</dbReference>
<comment type="caution">
    <text evidence="6">The sequence shown here is derived from an EMBL/GenBank/DDBJ whole genome shotgun (WGS) entry which is preliminary data.</text>
</comment>
<dbReference type="GO" id="GO:0032259">
    <property type="term" value="P:methylation"/>
    <property type="evidence" value="ECO:0007669"/>
    <property type="project" value="UniProtKB-KW"/>
</dbReference>